<evidence type="ECO:0000259" key="2">
    <source>
        <dbReference type="Pfam" id="PF26079"/>
    </source>
</evidence>
<comment type="caution">
    <text evidence="3">The sequence shown here is derived from an EMBL/GenBank/DDBJ whole genome shotgun (WGS) entry which is preliminary data.</text>
</comment>
<dbReference type="PANTHER" id="PTHR37829">
    <property type="entry name" value="PHAGE-LIKE ELEMENT PBSX PROTEIN XKDT"/>
    <property type="match status" value="1"/>
</dbReference>
<dbReference type="EMBL" id="LEDI01000020">
    <property type="protein sequence ID" value="KLQ03819.1"/>
    <property type="molecule type" value="Genomic_DNA"/>
</dbReference>
<dbReference type="InterPro" id="IPR058530">
    <property type="entry name" value="Baseplate_J-like_C"/>
</dbReference>
<reference evidence="3 4" key="1">
    <citation type="submission" date="2015-06" db="EMBL/GenBank/DDBJ databases">
        <authorList>
            <person name="Adams M."/>
            <person name="Sutton G."/>
            <person name="Nelson K."/>
            <person name="Bonomo R."/>
            <person name="McCorrison J."/>
            <person name="Sanka R."/>
            <person name="Brinkac L."/>
            <person name="Nierman W."/>
        </authorList>
    </citation>
    <scope>NUCLEOTIDE SEQUENCE [LARGE SCALE GENOMIC DNA]</scope>
    <source>
        <strain evidence="3 4">GN02692</strain>
    </source>
</reference>
<organism evidence="3 4">
    <name type="scientific">Enterobacter roggenkampii</name>
    <dbReference type="NCBI Taxonomy" id="1812935"/>
    <lineage>
        <taxon>Bacteria</taxon>
        <taxon>Pseudomonadati</taxon>
        <taxon>Pseudomonadota</taxon>
        <taxon>Gammaproteobacteria</taxon>
        <taxon>Enterobacterales</taxon>
        <taxon>Enterobacteriaceae</taxon>
        <taxon>Enterobacter</taxon>
        <taxon>Enterobacter cloacae complex</taxon>
    </lineage>
</organism>
<evidence type="ECO:0000259" key="1">
    <source>
        <dbReference type="Pfam" id="PF04865"/>
    </source>
</evidence>
<dbReference type="Pfam" id="PF26079">
    <property type="entry name" value="Baseplate_J_C"/>
    <property type="match status" value="1"/>
</dbReference>
<dbReference type="PANTHER" id="PTHR37829:SF3">
    <property type="entry name" value="PROTEIN JAYE-RELATED"/>
    <property type="match status" value="1"/>
</dbReference>
<dbReference type="Proteomes" id="UP000036013">
    <property type="component" value="Unassembled WGS sequence"/>
</dbReference>
<dbReference type="AlphaFoldDB" id="A0A837LI73"/>
<evidence type="ECO:0000313" key="3">
    <source>
        <dbReference type="EMBL" id="KLQ03819.1"/>
    </source>
</evidence>
<feature type="domain" description="Baseplate protein J-like barrel" evidence="1">
    <location>
        <begin position="95"/>
        <end position="188"/>
    </location>
</feature>
<dbReference type="Pfam" id="PF04865">
    <property type="entry name" value="Baseplate_J"/>
    <property type="match status" value="1"/>
</dbReference>
<dbReference type="InterPro" id="IPR052399">
    <property type="entry name" value="Phage_Baseplate_Assmbl_Protein"/>
</dbReference>
<name>A0A837LI73_9ENTR</name>
<protein>
    <submittedName>
        <fullName evidence="3">Baseplate protein</fullName>
    </submittedName>
</protein>
<evidence type="ECO:0000313" key="4">
    <source>
        <dbReference type="Proteomes" id="UP000036013"/>
    </source>
</evidence>
<sequence length="374" mass="38543">MALNIKSFSDIVTQQVTAIQAKSTQLLDFTIGSILRSIVESNSGVILWLQQLIVNLLVITRASTCSGADLDSWFADFGFYREPAVSATGNVTFSRFTATNAALIPTGSQVQTTDGTQSFMVVADTSNPAYDATQSGYVVPASTASIAVPVSAVIAGSAGNASANTVTVIVGAIPGIDTVTNASSFANGADAESDDAARTRFQLWVASLSKATKSAIEYAISSVKQGVSYQVVENQSYAGATQYGYFYAVVDDGSGSPTSAFLDTVYTAIDAARGFTVTFSVFAPVVVTANVSATITTSSSAVHGDITALVNAAIANYIATLTLGQSLPVTKIASLAYGASPYVTNVTNITINGLTADLTASVKQVIRSGTIVIS</sequence>
<proteinExistence type="predicted"/>
<gene>
    <name evidence="3" type="ORF">ABF77_11525</name>
</gene>
<dbReference type="InterPro" id="IPR006949">
    <property type="entry name" value="Barrel_Baseplate_J-like"/>
</dbReference>
<accession>A0A837LI73</accession>
<dbReference type="RefSeq" id="WP_047748178.1">
    <property type="nucleotide sequence ID" value="NZ_LEDI01000020.1"/>
</dbReference>
<feature type="domain" description="Baseplate J-like C-terminal" evidence="2">
    <location>
        <begin position="290"/>
        <end position="374"/>
    </location>
</feature>